<accession>A0AAX3Y717</accession>
<dbReference type="EC" id="1.-.-.-" evidence="3"/>
<reference evidence="3" key="2">
    <citation type="submission" date="2023-07" db="EMBL/GenBank/DDBJ databases">
        <title>Genomic analysis of Rhodococcus opacus VOC-14 with glycol ethers degradation activity.</title>
        <authorList>
            <person name="Narkevich D.A."/>
            <person name="Hlushen A.M."/>
            <person name="Akhremchuk A.E."/>
            <person name="Sikolenko M.A."/>
            <person name="Valentovich L.N."/>
        </authorList>
    </citation>
    <scope>NUCLEOTIDE SEQUENCE</scope>
    <source>
        <strain evidence="3">VOC-14</strain>
    </source>
</reference>
<dbReference type="Proteomes" id="UP001066327">
    <property type="component" value="Unassembled WGS sequence"/>
</dbReference>
<dbReference type="GO" id="GO:0004497">
    <property type="term" value="F:monooxygenase activity"/>
    <property type="evidence" value="ECO:0007669"/>
    <property type="project" value="UniProtKB-KW"/>
</dbReference>
<evidence type="ECO:0000259" key="1">
    <source>
        <dbReference type="PROSITE" id="PS51725"/>
    </source>
</evidence>
<sequence>MLIVVGSAQAVPGHRAALVDAARAVTEGTRGDEGCESYGFYADLFDENTIVGIEIWRSRTDLEAHMDHEHTRAFLAAFPGLVVGEPGVTMYEVS</sequence>
<dbReference type="EMBL" id="JAPWIS010000039">
    <property type="protein sequence ID" value="MCZ4589975.1"/>
    <property type="molecule type" value="Genomic_DNA"/>
</dbReference>
<dbReference type="PROSITE" id="PS51725">
    <property type="entry name" value="ABM"/>
    <property type="match status" value="1"/>
</dbReference>
<keyword evidence="4" id="KW-1185">Reference proteome</keyword>
<keyword evidence="3" id="KW-0560">Oxidoreductase</keyword>
<evidence type="ECO:0000313" key="5">
    <source>
        <dbReference type="Proteomes" id="UP001231166"/>
    </source>
</evidence>
<dbReference type="EMBL" id="CP130953">
    <property type="protein sequence ID" value="WLF44500.1"/>
    <property type="molecule type" value="Genomic_DNA"/>
</dbReference>
<name>A0AAX3Y717_RHOOP</name>
<reference evidence="2" key="1">
    <citation type="submission" date="2022-12" db="EMBL/GenBank/DDBJ databases">
        <authorList>
            <person name="Krivoruchko A.V."/>
            <person name="Elkin A."/>
        </authorList>
    </citation>
    <scope>NUCLEOTIDE SEQUENCE</scope>
    <source>
        <strain evidence="2">IEGM 249</strain>
    </source>
</reference>
<evidence type="ECO:0000313" key="4">
    <source>
        <dbReference type="Proteomes" id="UP001066327"/>
    </source>
</evidence>
<evidence type="ECO:0000313" key="3">
    <source>
        <dbReference type="EMBL" id="WLF44500.1"/>
    </source>
</evidence>
<dbReference type="SUPFAM" id="SSF54909">
    <property type="entry name" value="Dimeric alpha+beta barrel"/>
    <property type="match status" value="1"/>
</dbReference>
<dbReference type="InterPro" id="IPR050744">
    <property type="entry name" value="AI-2_Isomerase_LsrG"/>
</dbReference>
<dbReference type="InterPro" id="IPR007138">
    <property type="entry name" value="ABM_dom"/>
</dbReference>
<gene>
    <name evidence="2" type="ORF">O4328_41185</name>
    <name evidence="3" type="ORF">Q5707_21330</name>
</gene>
<dbReference type="Gene3D" id="3.30.70.100">
    <property type="match status" value="1"/>
</dbReference>
<dbReference type="RefSeq" id="WP_269592726.1">
    <property type="nucleotide sequence ID" value="NZ_CP130953.1"/>
</dbReference>
<evidence type="ECO:0000313" key="2">
    <source>
        <dbReference type="EMBL" id="MCZ4589975.1"/>
    </source>
</evidence>
<dbReference type="AlphaFoldDB" id="A0AAX3Y717"/>
<dbReference type="InterPro" id="IPR011008">
    <property type="entry name" value="Dimeric_a/b-barrel"/>
</dbReference>
<organism evidence="3 5">
    <name type="scientific">Rhodococcus opacus</name>
    <name type="common">Nocardia opaca</name>
    <dbReference type="NCBI Taxonomy" id="37919"/>
    <lineage>
        <taxon>Bacteria</taxon>
        <taxon>Bacillati</taxon>
        <taxon>Actinomycetota</taxon>
        <taxon>Actinomycetes</taxon>
        <taxon>Mycobacteriales</taxon>
        <taxon>Nocardiaceae</taxon>
        <taxon>Rhodococcus</taxon>
    </lineage>
</organism>
<dbReference type="PANTHER" id="PTHR33336:SF3">
    <property type="entry name" value="ABM DOMAIN-CONTAINING PROTEIN"/>
    <property type="match status" value="1"/>
</dbReference>
<dbReference type="Proteomes" id="UP001231166">
    <property type="component" value="Chromosome"/>
</dbReference>
<protein>
    <submittedName>
        <fullName evidence="3">Quinol monooxygenase</fullName>
        <ecNumber evidence="3">1.-.-.-</ecNumber>
    </submittedName>
</protein>
<dbReference type="PANTHER" id="PTHR33336">
    <property type="entry name" value="QUINOL MONOOXYGENASE YGIN-RELATED"/>
    <property type="match status" value="1"/>
</dbReference>
<keyword evidence="3" id="KW-0503">Monooxygenase</keyword>
<dbReference type="Pfam" id="PF03992">
    <property type="entry name" value="ABM"/>
    <property type="match status" value="1"/>
</dbReference>
<feature type="domain" description="ABM" evidence="1">
    <location>
        <begin position="2"/>
        <end position="90"/>
    </location>
</feature>
<proteinExistence type="predicted"/>